<keyword evidence="3" id="KW-1185">Reference proteome</keyword>
<protein>
    <submittedName>
        <fullName evidence="2">Uncharacterized protein</fullName>
    </submittedName>
</protein>
<sequence length="315" mass="33872">MVVLASSNSAWGSSSWNSVGATCPWGSAWGSSPSGVTDAFTLAEMKAARKRGGEPAPASEAPAPVPGAVDEPGTARTEVSARSAVSRVSKASGKTQDLEAKMMNLITKCVEKKVEELTETMKTPVSSPASPERLRELRTSRSAESVRSARSAASSVVPSEAPSCAELKANLRAVEEPKAVTMVGKKKQAEKLSDASLGKFDAEESRRAFLEMQTSAAAARNKNRSALTFDDEPEKKPEKERKPEKKGYPALLKQVNSLAEAPEPLSMYGKQKRKEKLSEATLGKFDGDKSKAAYEDMQRTAELMRNKNRMGQGIF</sequence>
<name>A0AA36NKP9_9DINO</name>
<proteinExistence type="predicted"/>
<accession>A0AA36NKP9</accession>
<organism evidence="2 3">
    <name type="scientific">Effrenium voratum</name>
    <dbReference type="NCBI Taxonomy" id="2562239"/>
    <lineage>
        <taxon>Eukaryota</taxon>
        <taxon>Sar</taxon>
        <taxon>Alveolata</taxon>
        <taxon>Dinophyceae</taxon>
        <taxon>Suessiales</taxon>
        <taxon>Symbiodiniaceae</taxon>
        <taxon>Effrenium</taxon>
    </lineage>
</organism>
<dbReference type="EMBL" id="CAUJNA010003703">
    <property type="protein sequence ID" value="CAJ1408081.1"/>
    <property type="molecule type" value="Genomic_DNA"/>
</dbReference>
<feature type="compositionally biased region" description="Low complexity" evidence="1">
    <location>
        <begin position="80"/>
        <end position="92"/>
    </location>
</feature>
<evidence type="ECO:0000256" key="1">
    <source>
        <dbReference type="SAM" id="MobiDB-lite"/>
    </source>
</evidence>
<gene>
    <name evidence="2" type="ORF">EVOR1521_LOCUS29607</name>
</gene>
<feature type="compositionally biased region" description="Low complexity" evidence="1">
    <location>
        <begin position="215"/>
        <end position="226"/>
    </location>
</feature>
<comment type="caution">
    <text evidence="2">The sequence shown here is derived from an EMBL/GenBank/DDBJ whole genome shotgun (WGS) entry which is preliminary data.</text>
</comment>
<feature type="compositionally biased region" description="Low complexity" evidence="1">
    <location>
        <begin position="142"/>
        <end position="162"/>
    </location>
</feature>
<dbReference type="AlphaFoldDB" id="A0AA36NKP9"/>
<evidence type="ECO:0000313" key="3">
    <source>
        <dbReference type="Proteomes" id="UP001178507"/>
    </source>
</evidence>
<evidence type="ECO:0000313" key="2">
    <source>
        <dbReference type="EMBL" id="CAJ1408081.1"/>
    </source>
</evidence>
<feature type="compositionally biased region" description="Basic and acidic residues" evidence="1">
    <location>
        <begin position="233"/>
        <end position="247"/>
    </location>
</feature>
<dbReference type="Proteomes" id="UP001178507">
    <property type="component" value="Unassembled WGS sequence"/>
</dbReference>
<feature type="compositionally biased region" description="Low complexity" evidence="1">
    <location>
        <begin position="54"/>
        <end position="69"/>
    </location>
</feature>
<feature type="region of interest" description="Disordered" evidence="1">
    <location>
        <begin position="118"/>
        <end position="162"/>
    </location>
</feature>
<feature type="region of interest" description="Disordered" evidence="1">
    <location>
        <begin position="215"/>
        <end position="249"/>
    </location>
</feature>
<feature type="compositionally biased region" description="Polar residues" evidence="1">
    <location>
        <begin position="120"/>
        <end position="129"/>
    </location>
</feature>
<feature type="compositionally biased region" description="Basic and acidic residues" evidence="1">
    <location>
        <begin position="132"/>
        <end position="141"/>
    </location>
</feature>
<feature type="region of interest" description="Disordered" evidence="1">
    <location>
        <begin position="47"/>
        <end position="98"/>
    </location>
</feature>
<reference evidence="2" key="1">
    <citation type="submission" date="2023-08" db="EMBL/GenBank/DDBJ databases">
        <authorList>
            <person name="Chen Y."/>
            <person name="Shah S."/>
            <person name="Dougan E. K."/>
            <person name="Thang M."/>
            <person name="Chan C."/>
        </authorList>
    </citation>
    <scope>NUCLEOTIDE SEQUENCE</scope>
</reference>